<name>A0ACB9LFA9_BAUVA</name>
<proteinExistence type="predicted"/>
<reference evidence="1 2" key="1">
    <citation type="journal article" date="2022" name="DNA Res.">
        <title>Chromosomal-level genome assembly of the orchid tree Bauhinia variegata (Leguminosae; Cercidoideae) supports the allotetraploid origin hypothesis of Bauhinia.</title>
        <authorList>
            <person name="Zhong Y."/>
            <person name="Chen Y."/>
            <person name="Zheng D."/>
            <person name="Pang J."/>
            <person name="Liu Y."/>
            <person name="Luo S."/>
            <person name="Meng S."/>
            <person name="Qian L."/>
            <person name="Wei D."/>
            <person name="Dai S."/>
            <person name="Zhou R."/>
        </authorList>
    </citation>
    <scope>NUCLEOTIDE SEQUENCE [LARGE SCALE GENOMIC DNA]</scope>
    <source>
        <strain evidence="1">BV-YZ2020</strain>
    </source>
</reference>
<gene>
    <name evidence="1" type="ORF">L6164_031332</name>
</gene>
<organism evidence="1 2">
    <name type="scientific">Bauhinia variegata</name>
    <name type="common">Purple orchid tree</name>
    <name type="synonym">Phanera variegata</name>
    <dbReference type="NCBI Taxonomy" id="167791"/>
    <lineage>
        <taxon>Eukaryota</taxon>
        <taxon>Viridiplantae</taxon>
        <taxon>Streptophyta</taxon>
        <taxon>Embryophyta</taxon>
        <taxon>Tracheophyta</taxon>
        <taxon>Spermatophyta</taxon>
        <taxon>Magnoliopsida</taxon>
        <taxon>eudicotyledons</taxon>
        <taxon>Gunneridae</taxon>
        <taxon>Pentapetalae</taxon>
        <taxon>rosids</taxon>
        <taxon>fabids</taxon>
        <taxon>Fabales</taxon>
        <taxon>Fabaceae</taxon>
        <taxon>Cercidoideae</taxon>
        <taxon>Cercideae</taxon>
        <taxon>Bauhiniinae</taxon>
        <taxon>Bauhinia</taxon>
    </lineage>
</organism>
<sequence>METIEGNGVVTGEEKGNLPDTVIESSGTEPRISGSEGEDGVVKEGSAASEIGKIGGVEETGPAAANQRE</sequence>
<keyword evidence="2" id="KW-1185">Reference proteome</keyword>
<evidence type="ECO:0000313" key="1">
    <source>
        <dbReference type="EMBL" id="KAI4308235.1"/>
    </source>
</evidence>
<comment type="caution">
    <text evidence="1">The sequence shown here is derived from an EMBL/GenBank/DDBJ whole genome shotgun (WGS) entry which is preliminary data.</text>
</comment>
<protein>
    <submittedName>
        <fullName evidence="1">Uncharacterized protein</fullName>
    </submittedName>
</protein>
<dbReference type="EMBL" id="CM039437">
    <property type="protein sequence ID" value="KAI4308235.1"/>
    <property type="molecule type" value="Genomic_DNA"/>
</dbReference>
<accession>A0ACB9LFA9</accession>
<evidence type="ECO:0000313" key="2">
    <source>
        <dbReference type="Proteomes" id="UP000828941"/>
    </source>
</evidence>
<dbReference type="Proteomes" id="UP000828941">
    <property type="component" value="Chromosome 12"/>
</dbReference>